<feature type="compositionally biased region" description="Low complexity" evidence="1">
    <location>
        <begin position="261"/>
        <end position="273"/>
    </location>
</feature>
<reference evidence="3 4" key="2">
    <citation type="submission" date="2019-01" db="EMBL/GenBank/DDBJ databases">
        <title>The decoding of complex shrimp genome reveals the adaptation for benthos swimmer, frequently molting mechanism and breeding impact on genome.</title>
        <authorList>
            <person name="Sun Y."/>
            <person name="Gao Y."/>
            <person name="Yu Y."/>
        </authorList>
    </citation>
    <scope>NUCLEOTIDE SEQUENCE [LARGE SCALE GENOMIC DNA]</scope>
    <source>
        <tissue evidence="3">Muscle</tissue>
    </source>
</reference>
<dbReference type="EMBL" id="QCYY01003376">
    <property type="protein sequence ID" value="ROT63801.1"/>
    <property type="molecule type" value="Genomic_DNA"/>
</dbReference>
<sequence>MFTPLLLIATSRVASCSTWAAIRPLLRITVQARSFPISLGNPDRPAPVFPDAPRRASGAEAVEASPPTAGVNSGSQVPGLRSRRAVSSADSPAGDVTPAQRAATAPASTCERPWQANRRSYDSQSASSSVSRNVRCARRTPEPLPISMGGLAESITAKERETAALETVRRNVVGGGGAAPPARPVVAASLGNESRPGVSTCYLAARVKLLPRRPPRDRSLPPPLPRLSGPPRAPPGQDTLSHTSSCGRNPCPLPSIPLSPPSSTSAPPLSLLLHPPPTSLHPNPSTSYPPSLHLHALPSLIPPPATSYPHPPFQPTTLPSPLAHLPPHPPPNPYPSSTSTLPPYPSHPSSLLLLHLHPSMPTSSSATSYPLPPSLPRCY</sequence>
<feature type="region of interest" description="Disordered" evidence="1">
    <location>
        <begin position="36"/>
        <end position="135"/>
    </location>
</feature>
<reference evidence="3 4" key="1">
    <citation type="submission" date="2018-04" db="EMBL/GenBank/DDBJ databases">
        <authorList>
            <person name="Zhang X."/>
            <person name="Yuan J."/>
            <person name="Li F."/>
            <person name="Xiang J."/>
        </authorList>
    </citation>
    <scope>NUCLEOTIDE SEQUENCE [LARGE SCALE GENOMIC DNA]</scope>
    <source>
        <tissue evidence="3">Muscle</tissue>
    </source>
</reference>
<proteinExistence type="predicted"/>
<keyword evidence="2" id="KW-0732">Signal</keyword>
<feature type="region of interest" description="Disordered" evidence="1">
    <location>
        <begin position="209"/>
        <end position="291"/>
    </location>
</feature>
<feature type="compositionally biased region" description="Low complexity" evidence="1">
    <location>
        <begin position="122"/>
        <end position="134"/>
    </location>
</feature>
<keyword evidence="4" id="KW-1185">Reference proteome</keyword>
<evidence type="ECO:0000313" key="4">
    <source>
        <dbReference type="Proteomes" id="UP000283509"/>
    </source>
</evidence>
<feature type="compositionally biased region" description="Pro residues" evidence="1">
    <location>
        <begin position="303"/>
        <end position="314"/>
    </location>
</feature>
<dbReference type="AlphaFoldDB" id="A0A3R7NQ60"/>
<feature type="compositionally biased region" description="Low complexity" evidence="1">
    <location>
        <begin position="280"/>
        <end position="291"/>
    </location>
</feature>
<gene>
    <name evidence="3" type="ORF">C7M84_018301</name>
</gene>
<evidence type="ECO:0000256" key="2">
    <source>
        <dbReference type="SAM" id="SignalP"/>
    </source>
</evidence>
<protein>
    <submittedName>
        <fullName evidence="3">Uncharacterized protein</fullName>
    </submittedName>
</protein>
<feature type="compositionally biased region" description="Pro residues" evidence="1">
    <location>
        <begin position="324"/>
        <end position="334"/>
    </location>
</feature>
<evidence type="ECO:0000256" key="1">
    <source>
        <dbReference type="SAM" id="MobiDB-lite"/>
    </source>
</evidence>
<feature type="compositionally biased region" description="Low complexity" evidence="1">
    <location>
        <begin position="335"/>
        <end position="348"/>
    </location>
</feature>
<feature type="compositionally biased region" description="Pro residues" evidence="1">
    <location>
        <begin position="251"/>
        <end position="260"/>
    </location>
</feature>
<feature type="chain" id="PRO_5018663973" evidence="2">
    <location>
        <begin position="17"/>
        <end position="379"/>
    </location>
</feature>
<evidence type="ECO:0000313" key="3">
    <source>
        <dbReference type="EMBL" id="ROT63801.1"/>
    </source>
</evidence>
<dbReference type="Proteomes" id="UP000283509">
    <property type="component" value="Unassembled WGS sequence"/>
</dbReference>
<feature type="region of interest" description="Disordered" evidence="1">
    <location>
        <begin position="303"/>
        <end position="348"/>
    </location>
</feature>
<accession>A0A3R7NQ60</accession>
<feature type="compositionally biased region" description="Polar residues" evidence="1">
    <location>
        <begin position="238"/>
        <end position="247"/>
    </location>
</feature>
<name>A0A3R7NQ60_PENVA</name>
<organism evidence="3 4">
    <name type="scientific">Penaeus vannamei</name>
    <name type="common">Whiteleg shrimp</name>
    <name type="synonym">Litopenaeus vannamei</name>
    <dbReference type="NCBI Taxonomy" id="6689"/>
    <lineage>
        <taxon>Eukaryota</taxon>
        <taxon>Metazoa</taxon>
        <taxon>Ecdysozoa</taxon>
        <taxon>Arthropoda</taxon>
        <taxon>Crustacea</taxon>
        <taxon>Multicrustacea</taxon>
        <taxon>Malacostraca</taxon>
        <taxon>Eumalacostraca</taxon>
        <taxon>Eucarida</taxon>
        <taxon>Decapoda</taxon>
        <taxon>Dendrobranchiata</taxon>
        <taxon>Penaeoidea</taxon>
        <taxon>Penaeidae</taxon>
        <taxon>Penaeus</taxon>
    </lineage>
</organism>
<feature type="signal peptide" evidence="2">
    <location>
        <begin position="1"/>
        <end position="16"/>
    </location>
</feature>
<comment type="caution">
    <text evidence="3">The sequence shown here is derived from an EMBL/GenBank/DDBJ whole genome shotgun (WGS) entry which is preliminary data.</text>
</comment>